<evidence type="ECO:0000256" key="4">
    <source>
        <dbReference type="ARBA" id="ARBA00022840"/>
    </source>
</evidence>
<evidence type="ECO:0000313" key="8">
    <source>
        <dbReference type="EMBL" id="KAL1850120.1"/>
    </source>
</evidence>
<keyword evidence="2" id="KW-0436">Ligase</keyword>
<dbReference type="Gene3D" id="3.40.50.12780">
    <property type="entry name" value="N-terminal domain of ligase-like"/>
    <property type="match status" value="1"/>
</dbReference>
<dbReference type="InterPro" id="IPR042099">
    <property type="entry name" value="ANL_N_sf"/>
</dbReference>
<dbReference type="Pfam" id="PF13193">
    <property type="entry name" value="AMP-binding_C"/>
    <property type="match status" value="1"/>
</dbReference>
<keyword evidence="3" id="KW-0547">Nucleotide-binding</keyword>
<dbReference type="EMBL" id="JAWRVE010000191">
    <property type="protein sequence ID" value="KAL1850120.1"/>
    <property type="molecule type" value="Genomic_DNA"/>
</dbReference>
<dbReference type="Pfam" id="PF00501">
    <property type="entry name" value="AMP-binding"/>
    <property type="match status" value="1"/>
</dbReference>
<dbReference type="InterPro" id="IPR025110">
    <property type="entry name" value="AMP-bd_C"/>
</dbReference>
<accession>A0ABR3W0I4</accession>
<sequence length="639" mass="71769">MTAADLHAVPLAVAAPAAVAAAAYINAKAQVWYDYTMLSCVAPVALGMFWRERTGRLSLFYDLEHYATSPRTRDTPFLLFENTQWTFKQGLDDTLRYGSWLRETFGIKKGDIVAMDFPNSDMFVFVWMGLWSIGAKPAFINYNLTGQALVHCVRAADTKIMLIDPAVAPNIDEYVRKELTNVKLEFLTRERKEEILARKPVRLPDEARAEDGIDKMATLIYTSGTTGLPKAAVVSWGKVHAAGGFAARLITARPGEIFYTCMPLYHSSGALLCFANSLLMGATVALGAKFSTRTFWREVREHKATMIQYVGETLRYLLAAPTEIDAQTGQNMDKQHKVRVAFGNGLRPDVWNRFKERFGVEYIAEFYGATEGSFATWNLSRNDFSMGAVGRNGWLYSLFVGFGTAIVEVDFSTDLPFRDAKTGLCKASKPGDPGEFLFKLPEKELEKRFQGYYNDRAATNKKILRNVFKKGDAWFRTGDVMRWDSEGRLYFHDRIGDTFRWKGENVSTAEVSQVLGLLPAVHEANVYGVQLPHHDGRAGCVALILNDGFANTKGEVLKRLAEHTRRELPRYAAPIFLRVTRPGKMATTGTNKQQKHDLRVQGVDPAKMDGDELYWLEQGDYVPFTESHWDALNAGKVKL</sequence>
<dbReference type="PANTHER" id="PTHR43107:SF15">
    <property type="entry name" value="FATTY ACID TRANSPORT PROTEIN 3, ISOFORM A"/>
    <property type="match status" value="1"/>
</dbReference>
<dbReference type="Proteomes" id="UP001583177">
    <property type="component" value="Unassembled WGS sequence"/>
</dbReference>
<evidence type="ECO:0000313" key="9">
    <source>
        <dbReference type="Proteomes" id="UP001583177"/>
    </source>
</evidence>
<feature type="domain" description="AMP-binding enzyme C-terminal" evidence="7">
    <location>
        <begin position="510"/>
        <end position="580"/>
    </location>
</feature>
<dbReference type="SUPFAM" id="SSF56801">
    <property type="entry name" value="Acetyl-CoA synthetase-like"/>
    <property type="match status" value="1"/>
</dbReference>
<protein>
    <submittedName>
        <fullName evidence="8">Long-chain fatty acid transporter fat1</fullName>
    </submittedName>
</protein>
<proteinExistence type="inferred from homology"/>
<feature type="domain" description="AMP-dependent synthetase/ligase" evidence="6">
    <location>
        <begin position="71"/>
        <end position="391"/>
    </location>
</feature>
<evidence type="ECO:0000256" key="2">
    <source>
        <dbReference type="ARBA" id="ARBA00022598"/>
    </source>
</evidence>
<dbReference type="InterPro" id="IPR020845">
    <property type="entry name" value="AMP-binding_CS"/>
</dbReference>
<dbReference type="InterPro" id="IPR045851">
    <property type="entry name" value="AMP-bd_C_sf"/>
</dbReference>
<reference evidence="8 9" key="1">
    <citation type="journal article" date="2024" name="IMA Fungus">
        <title>IMA Genome - F19 : A genome assembly and annotation guide to empower mycologists, including annotated draft genome sequences of Ceratocystis pirilliformis, Diaporthe australafricana, Fusarium ophioides, Paecilomyces lecythidis, and Sporothrix stenoceras.</title>
        <authorList>
            <person name="Aylward J."/>
            <person name="Wilson A.M."/>
            <person name="Visagie C.M."/>
            <person name="Spraker J."/>
            <person name="Barnes I."/>
            <person name="Buitendag C."/>
            <person name="Ceriani C."/>
            <person name="Del Mar Angel L."/>
            <person name="du Plessis D."/>
            <person name="Fuchs T."/>
            <person name="Gasser K."/>
            <person name="Kramer D."/>
            <person name="Li W."/>
            <person name="Munsamy K."/>
            <person name="Piso A."/>
            <person name="Price J.L."/>
            <person name="Sonnekus B."/>
            <person name="Thomas C."/>
            <person name="van der Nest A."/>
            <person name="van Dijk A."/>
            <person name="van Heerden A."/>
            <person name="van Vuuren N."/>
            <person name="Yilmaz N."/>
            <person name="Duong T.A."/>
            <person name="van der Merwe N.A."/>
            <person name="Wingfield M.J."/>
            <person name="Wingfield B.D."/>
        </authorList>
    </citation>
    <scope>NUCLEOTIDE SEQUENCE [LARGE SCALE GENOMIC DNA]</scope>
    <source>
        <strain evidence="8 9">CMW 18300</strain>
    </source>
</reference>
<evidence type="ECO:0000259" key="7">
    <source>
        <dbReference type="Pfam" id="PF13193"/>
    </source>
</evidence>
<keyword evidence="5" id="KW-0812">Transmembrane</keyword>
<dbReference type="InterPro" id="IPR000873">
    <property type="entry name" value="AMP-dep_synth/lig_dom"/>
</dbReference>
<evidence type="ECO:0000256" key="5">
    <source>
        <dbReference type="SAM" id="Phobius"/>
    </source>
</evidence>
<keyword evidence="5" id="KW-0472">Membrane</keyword>
<evidence type="ECO:0000256" key="1">
    <source>
        <dbReference type="ARBA" id="ARBA00006432"/>
    </source>
</evidence>
<keyword evidence="9" id="KW-1185">Reference proteome</keyword>
<comment type="caution">
    <text evidence="8">The sequence shown here is derived from an EMBL/GenBank/DDBJ whole genome shotgun (WGS) entry which is preliminary data.</text>
</comment>
<evidence type="ECO:0000259" key="6">
    <source>
        <dbReference type="Pfam" id="PF00501"/>
    </source>
</evidence>
<name>A0ABR3W0I4_9PEZI</name>
<feature type="transmembrane region" description="Helical" evidence="5">
    <location>
        <begin position="32"/>
        <end position="50"/>
    </location>
</feature>
<keyword evidence="4" id="KW-0067">ATP-binding</keyword>
<keyword evidence="5" id="KW-1133">Transmembrane helix</keyword>
<evidence type="ECO:0000256" key="3">
    <source>
        <dbReference type="ARBA" id="ARBA00022741"/>
    </source>
</evidence>
<dbReference type="PROSITE" id="PS00455">
    <property type="entry name" value="AMP_BINDING"/>
    <property type="match status" value="1"/>
</dbReference>
<organism evidence="8 9">
    <name type="scientific">Diaporthe australafricana</name>
    <dbReference type="NCBI Taxonomy" id="127596"/>
    <lineage>
        <taxon>Eukaryota</taxon>
        <taxon>Fungi</taxon>
        <taxon>Dikarya</taxon>
        <taxon>Ascomycota</taxon>
        <taxon>Pezizomycotina</taxon>
        <taxon>Sordariomycetes</taxon>
        <taxon>Sordariomycetidae</taxon>
        <taxon>Diaporthales</taxon>
        <taxon>Diaporthaceae</taxon>
        <taxon>Diaporthe</taxon>
    </lineage>
</organism>
<comment type="similarity">
    <text evidence="1">Belongs to the ATP-dependent AMP-binding enzyme family.</text>
</comment>
<dbReference type="Gene3D" id="3.30.300.30">
    <property type="match status" value="1"/>
</dbReference>
<gene>
    <name evidence="8" type="primary">FAT1</name>
    <name evidence="8" type="ORF">Daus18300_013048</name>
</gene>
<dbReference type="PANTHER" id="PTHR43107">
    <property type="entry name" value="LONG-CHAIN FATTY ACID TRANSPORT PROTEIN"/>
    <property type="match status" value="1"/>
</dbReference>